<dbReference type="CDD" id="cd16927">
    <property type="entry name" value="HATPase_Hsp90-like"/>
    <property type="match status" value="1"/>
</dbReference>
<dbReference type="InterPro" id="IPR020568">
    <property type="entry name" value="Ribosomal_Su5_D2-typ_SF"/>
</dbReference>
<dbReference type="GO" id="GO:0005737">
    <property type="term" value="C:cytoplasm"/>
    <property type="evidence" value="ECO:0007669"/>
    <property type="project" value="UniProtKB-SubCell"/>
</dbReference>
<dbReference type="GO" id="GO:0005524">
    <property type="term" value="F:ATP binding"/>
    <property type="evidence" value="ECO:0007669"/>
    <property type="project" value="UniProtKB-UniRule"/>
</dbReference>
<comment type="function">
    <text evidence="8 10">Molecular chaperone. Has ATPase activity.</text>
</comment>
<evidence type="ECO:0000256" key="1">
    <source>
        <dbReference type="ARBA" id="ARBA00004496"/>
    </source>
</evidence>
<dbReference type="AlphaFoldDB" id="A0A420WS98"/>
<proteinExistence type="inferred from homology"/>
<feature type="domain" description="Histidine kinase/HSP90-like ATPase" evidence="12">
    <location>
        <begin position="26"/>
        <end position="181"/>
    </location>
</feature>
<comment type="subunit">
    <text evidence="10">Homodimer.</text>
</comment>
<protein>
    <recommendedName>
        <fullName evidence="9 10">Chaperone protein HtpG</fullName>
    </recommendedName>
    <alternativeName>
        <fullName evidence="10">Heat shock protein HtpG</fullName>
    </alternativeName>
    <alternativeName>
        <fullName evidence="10">High temperature protein G</fullName>
    </alternativeName>
</protein>
<dbReference type="SUPFAM" id="SSF110942">
    <property type="entry name" value="HSP90 C-terminal domain"/>
    <property type="match status" value="1"/>
</dbReference>
<evidence type="ECO:0000256" key="8">
    <source>
        <dbReference type="ARBA" id="ARBA00058590"/>
    </source>
</evidence>
<evidence type="ECO:0000256" key="5">
    <source>
        <dbReference type="ARBA" id="ARBA00022840"/>
    </source>
</evidence>
<dbReference type="Pfam" id="PF13589">
    <property type="entry name" value="HATPase_c_3"/>
    <property type="match status" value="1"/>
</dbReference>
<reference evidence="13 14" key="1">
    <citation type="submission" date="2018-10" db="EMBL/GenBank/DDBJ databases">
        <title>Comparative analysis of microorganisms from saline springs in Andes Mountain Range, Colombia.</title>
        <authorList>
            <person name="Rubin E."/>
        </authorList>
    </citation>
    <scope>NUCLEOTIDE SEQUENCE [LARGE SCALE GENOMIC DNA]</scope>
    <source>
        <strain evidence="13 14">USBA 36</strain>
    </source>
</reference>
<feature type="binding site" evidence="11">
    <location>
        <position position="33"/>
    </location>
    <ligand>
        <name>ATP</name>
        <dbReference type="ChEBI" id="CHEBI:30616"/>
    </ligand>
</feature>
<evidence type="ECO:0000256" key="4">
    <source>
        <dbReference type="ARBA" id="ARBA00022741"/>
    </source>
</evidence>
<dbReference type="SMART" id="SM00387">
    <property type="entry name" value="HATPase_c"/>
    <property type="match status" value="1"/>
</dbReference>
<dbReference type="InterPro" id="IPR001404">
    <property type="entry name" value="Hsp90_fam"/>
</dbReference>
<dbReference type="InterPro" id="IPR037196">
    <property type="entry name" value="HSP90_C"/>
</dbReference>
<keyword evidence="3 10" id="KW-0963">Cytoplasm</keyword>
<feature type="binding site" evidence="11">
    <location>
        <position position="84"/>
    </location>
    <ligand>
        <name>ATP</name>
        <dbReference type="ChEBI" id="CHEBI:30616"/>
    </ligand>
</feature>
<evidence type="ECO:0000256" key="3">
    <source>
        <dbReference type="ARBA" id="ARBA00022490"/>
    </source>
</evidence>
<organism evidence="13 14">
    <name type="scientific">Oceanibaculum indicum</name>
    <dbReference type="NCBI Taxonomy" id="526216"/>
    <lineage>
        <taxon>Bacteria</taxon>
        <taxon>Pseudomonadati</taxon>
        <taxon>Pseudomonadota</taxon>
        <taxon>Alphaproteobacteria</taxon>
        <taxon>Rhodospirillales</taxon>
        <taxon>Oceanibaculaceae</taxon>
        <taxon>Oceanibaculum</taxon>
    </lineage>
</organism>
<feature type="region of interest" description="C" evidence="10">
    <location>
        <begin position="545"/>
        <end position="623"/>
    </location>
</feature>
<dbReference type="PIRSF" id="PIRSF002583">
    <property type="entry name" value="Hsp90"/>
    <property type="match status" value="1"/>
</dbReference>
<dbReference type="OrthoDB" id="9802640at2"/>
<feature type="binding site" evidence="11">
    <location>
        <position position="171"/>
    </location>
    <ligand>
        <name>ATP</name>
        <dbReference type="ChEBI" id="CHEBI:30616"/>
    </ligand>
</feature>
<comment type="similarity">
    <text evidence="2 10">Belongs to the heat shock protein 90 family.</text>
</comment>
<evidence type="ECO:0000256" key="6">
    <source>
        <dbReference type="ARBA" id="ARBA00023016"/>
    </source>
</evidence>
<evidence type="ECO:0000256" key="9">
    <source>
        <dbReference type="ARBA" id="ARBA00070675"/>
    </source>
</evidence>
<keyword evidence="6 10" id="KW-0346">Stress response</keyword>
<evidence type="ECO:0000313" key="14">
    <source>
        <dbReference type="Proteomes" id="UP000277424"/>
    </source>
</evidence>
<gene>
    <name evidence="10" type="primary">htpG</name>
    <name evidence="13" type="ORF">BCL74_1730</name>
</gene>
<dbReference type="InterPro" id="IPR036890">
    <property type="entry name" value="HATPase_C_sf"/>
</dbReference>
<dbReference type="SUPFAM" id="SSF55874">
    <property type="entry name" value="ATPase domain of HSP90 chaperone/DNA topoisomerase II/histidine kinase"/>
    <property type="match status" value="1"/>
</dbReference>
<evidence type="ECO:0000256" key="11">
    <source>
        <dbReference type="PIRSR" id="PIRSR002583-1"/>
    </source>
</evidence>
<accession>A0A420WS98</accession>
<keyword evidence="5 10" id="KW-0067">ATP-binding</keyword>
<feature type="binding site" evidence="11">
    <location>
        <begin position="121"/>
        <end position="126"/>
    </location>
    <ligand>
        <name>ATP</name>
        <dbReference type="ChEBI" id="CHEBI:30616"/>
    </ligand>
</feature>
<dbReference type="NCBIfam" id="NF003555">
    <property type="entry name" value="PRK05218.1"/>
    <property type="match status" value="1"/>
</dbReference>
<dbReference type="GO" id="GO:0140662">
    <property type="term" value="F:ATP-dependent protein folding chaperone"/>
    <property type="evidence" value="ECO:0007669"/>
    <property type="project" value="InterPro"/>
</dbReference>
<dbReference type="Gene3D" id="3.30.565.10">
    <property type="entry name" value="Histidine kinase-like ATPase, C-terminal domain"/>
    <property type="match status" value="1"/>
</dbReference>
<keyword evidence="7 10" id="KW-0143">Chaperone</keyword>
<evidence type="ECO:0000256" key="10">
    <source>
        <dbReference type="HAMAP-Rule" id="MF_00505"/>
    </source>
</evidence>
<feature type="binding site" evidence="11">
    <location>
        <position position="79"/>
    </location>
    <ligand>
        <name>ATP</name>
        <dbReference type="ChEBI" id="CHEBI:30616"/>
    </ligand>
</feature>
<evidence type="ECO:0000259" key="12">
    <source>
        <dbReference type="SMART" id="SM00387"/>
    </source>
</evidence>
<dbReference type="GO" id="GO:0051082">
    <property type="term" value="F:unfolded protein binding"/>
    <property type="evidence" value="ECO:0007669"/>
    <property type="project" value="UniProtKB-UniRule"/>
</dbReference>
<dbReference type="InterPro" id="IPR003594">
    <property type="entry name" value="HATPase_dom"/>
</dbReference>
<dbReference type="FunFam" id="3.30.230.80:FF:000002">
    <property type="entry name" value="Molecular chaperone HtpG"/>
    <property type="match status" value="1"/>
</dbReference>
<dbReference type="FunFam" id="3.30.565.10:FF:000009">
    <property type="entry name" value="Molecular chaperone HtpG"/>
    <property type="match status" value="1"/>
</dbReference>
<dbReference type="Pfam" id="PF00183">
    <property type="entry name" value="HSP90"/>
    <property type="match status" value="1"/>
</dbReference>
<feature type="binding site" evidence="11">
    <location>
        <position position="325"/>
    </location>
    <ligand>
        <name>ATP</name>
        <dbReference type="ChEBI" id="CHEBI:30616"/>
    </ligand>
</feature>
<dbReference type="Gene3D" id="3.30.230.80">
    <property type="match status" value="1"/>
</dbReference>
<comment type="subcellular location">
    <subcellularLocation>
        <location evidence="1 10">Cytoplasm</location>
    </subcellularLocation>
</comment>
<dbReference type="PANTHER" id="PTHR11528">
    <property type="entry name" value="HEAT SHOCK PROTEIN 90 FAMILY MEMBER"/>
    <property type="match status" value="1"/>
</dbReference>
<dbReference type="Gene3D" id="1.20.120.790">
    <property type="entry name" value="Heat shock protein 90, C-terminal domain"/>
    <property type="match status" value="1"/>
</dbReference>
<dbReference type="HAMAP" id="MF_00505">
    <property type="entry name" value="HSP90"/>
    <property type="match status" value="1"/>
</dbReference>
<dbReference type="Gene3D" id="3.40.50.11260">
    <property type="match status" value="1"/>
</dbReference>
<evidence type="ECO:0000256" key="2">
    <source>
        <dbReference type="ARBA" id="ARBA00008239"/>
    </source>
</evidence>
<feature type="binding site" evidence="11">
    <location>
        <position position="37"/>
    </location>
    <ligand>
        <name>ATP</name>
        <dbReference type="ChEBI" id="CHEBI:30616"/>
    </ligand>
</feature>
<feature type="binding site" evidence="11">
    <location>
        <position position="92"/>
    </location>
    <ligand>
        <name>ATP</name>
        <dbReference type="ChEBI" id="CHEBI:30616"/>
    </ligand>
</feature>
<dbReference type="Proteomes" id="UP000277424">
    <property type="component" value="Unassembled WGS sequence"/>
</dbReference>
<feature type="binding site" evidence="11">
    <location>
        <begin position="99"/>
        <end position="100"/>
    </location>
    <ligand>
        <name>ATP</name>
        <dbReference type="ChEBI" id="CHEBI:30616"/>
    </ligand>
</feature>
<comment type="caution">
    <text evidence="13">The sequence shown here is derived from an EMBL/GenBank/DDBJ whole genome shotgun (WGS) entry which is preliminary data.</text>
</comment>
<dbReference type="RefSeq" id="WP_121219042.1">
    <property type="nucleotide sequence ID" value="NZ_RBIG01000001.1"/>
</dbReference>
<dbReference type="GO" id="GO:0016887">
    <property type="term" value="F:ATP hydrolysis activity"/>
    <property type="evidence" value="ECO:0007669"/>
    <property type="project" value="InterPro"/>
</dbReference>
<keyword evidence="4 10" id="KW-0547">Nucleotide-binding</keyword>
<dbReference type="PRINTS" id="PR00775">
    <property type="entry name" value="HEATSHOCK90"/>
</dbReference>
<sequence>MSAEKLSFQAEVSRLLDIVVNSLYSEKEIFLRELVSNASDACDKLRYLALTKGELLGDDATFAITLTTDAKARTLTISDNGIGMDRDELIANLGTIARSGTAAFVGELSGDAKKDTNLIGQFGVGFYSAYMVAEKVEVLTRKAGEEAAWLWTSDGRGDFTIQQSEKAGRGTLITLHLREGCEEYLEADRLRQIVKRYSDHIAIPIRLVDGDKTETLNRASALWTRSKSEITPEEYKEFYHHAAHAFDEPWETLHWQAEGLISYTGLLFVPGSRPFDLFHPERKSRVKLYVRRVFITDDCQELVPEYLRFLRGVVDSEDLPLNVSREMLQASPVVQKIRQGVVKRVLGELQKKAEKEPEAYSGFWENFGPVLKEGLYSEHGGDREQLLKLARFRSSHGDGLVSLADYAGRMKEGQDTIFYITGEDAAALLESPQLEGFRAKGVEVLLLTDPIDEFWIPSVVEYEGHKFKSVTRGGTDLAKVKGAEKSDADKQEEADNKDDVGSLVALMKLALKDEVKDVRASERLTDSAVCLVADEGDMDMHLERLLRQHKQLDNSFKRILEVNPAHPVIRKLAAHVAAKGGEASIDDAALLLLDQARILEGEPLRDAKGFATRLSAFLEKGLA</sequence>
<dbReference type="SUPFAM" id="SSF54211">
    <property type="entry name" value="Ribosomal protein S5 domain 2-like"/>
    <property type="match status" value="1"/>
</dbReference>
<dbReference type="EMBL" id="RBIG01000001">
    <property type="protein sequence ID" value="RKQ73937.1"/>
    <property type="molecule type" value="Genomic_DNA"/>
</dbReference>
<name>A0A420WS98_9PROT</name>
<evidence type="ECO:0000256" key="7">
    <source>
        <dbReference type="ARBA" id="ARBA00023186"/>
    </source>
</evidence>
<feature type="region of interest" description="A; substrate-binding" evidence="10">
    <location>
        <begin position="1"/>
        <end position="325"/>
    </location>
</feature>
<evidence type="ECO:0000313" key="13">
    <source>
        <dbReference type="EMBL" id="RKQ73937.1"/>
    </source>
</evidence>
<comment type="caution">
    <text evidence="10">Lacks conserved residue(s) required for the propagation of feature annotation.</text>
</comment>
<dbReference type="InterPro" id="IPR020575">
    <property type="entry name" value="Hsp90_N"/>
</dbReference>